<evidence type="ECO:0000313" key="2">
    <source>
        <dbReference type="Proteomes" id="UP000308600"/>
    </source>
</evidence>
<proteinExistence type="predicted"/>
<dbReference type="EMBL" id="ML208422">
    <property type="protein sequence ID" value="TFK65890.1"/>
    <property type="molecule type" value="Genomic_DNA"/>
</dbReference>
<accession>A0ACD3AJG8</accession>
<organism evidence="1 2">
    <name type="scientific">Pluteus cervinus</name>
    <dbReference type="NCBI Taxonomy" id="181527"/>
    <lineage>
        <taxon>Eukaryota</taxon>
        <taxon>Fungi</taxon>
        <taxon>Dikarya</taxon>
        <taxon>Basidiomycota</taxon>
        <taxon>Agaricomycotina</taxon>
        <taxon>Agaricomycetes</taxon>
        <taxon>Agaricomycetidae</taxon>
        <taxon>Agaricales</taxon>
        <taxon>Pluteineae</taxon>
        <taxon>Pluteaceae</taxon>
        <taxon>Pluteus</taxon>
    </lineage>
</organism>
<reference evidence="1 2" key="1">
    <citation type="journal article" date="2019" name="Nat. Ecol. Evol.">
        <title>Megaphylogeny resolves global patterns of mushroom evolution.</title>
        <authorList>
            <person name="Varga T."/>
            <person name="Krizsan K."/>
            <person name="Foldi C."/>
            <person name="Dima B."/>
            <person name="Sanchez-Garcia M."/>
            <person name="Sanchez-Ramirez S."/>
            <person name="Szollosi G.J."/>
            <person name="Szarkandi J.G."/>
            <person name="Papp V."/>
            <person name="Albert L."/>
            <person name="Andreopoulos W."/>
            <person name="Angelini C."/>
            <person name="Antonin V."/>
            <person name="Barry K.W."/>
            <person name="Bougher N.L."/>
            <person name="Buchanan P."/>
            <person name="Buyck B."/>
            <person name="Bense V."/>
            <person name="Catcheside P."/>
            <person name="Chovatia M."/>
            <person name="Cooper J."/>
            <person name="Damon W."/>
            <person name="Desjardin D."/>
            <person name="Finy P."/>
            <person name="Geml J."/>
            <person name="Haridas S."/>
            <person name="Hughes K."/>
            <person name="Justo A."/>
            <person name="Karasinski D."/>
            <person name="Kautmanova I."/>
            <person name="Kiss B."/>
            <person name="Kocsube S."/>
            <person name="Kotiranta H."/>
            <person name="LaButti K.M."/>
            <person name="Lechner B.E."/>
            <person name="Liimatainen K."/>
            <person name="Lipzen A."/>
            <person name="Lukacs Z."/>
            <person name="Mihaltcheva S."/>
            <person name="Morgado L.N."/>
            <person name="Niskanen T."/>
            <person name="Noordeloos M.E."/>
            <person name="Ohm R.A."/>
            <person name="Ortiz-Santana B."/>
            <person name="Ovrebo C."/>
            <person name="Racz N."/>
            <person name="Riley R."/>
            <person name="Savchenko A."/>
            <person name="Shiryaev A."/>
            <person name="Soop K."/>
            <person name="Spirin V."/>
            <person name="Szebenyi C."/>
            <person name="Tomsovsky M."/>
            <person name="Tulloss R.E."/>
            <person name="Uehling J."/>
            <person name="Grigoriev I.V."/>
            <person name="Vagvolgyi C."/>
            <person name="Papp T."/>
            <person name="Martin F.M."/>
            <person name="Miettinen O."/>
            <person name="Hibbett D.S."/>
            <person name="Nagy L.G."/>
        </authorList>
    </citation>
    <scope>NUCLEOTIDE SEQUENCE [LARGE SCALE GENOMIC DNA]</scope>
    <source>
        <strain evidence="1 2">NL-1719</strain>
    </source>
</reference>
<name>A0ACD3AJG8_9AGAR</name>
<gene>
    <name evidence="1" type="ORF">BDN72DRAFT_175411</name>
</gene>
<protein>
    <submittedName>
        <fullName evidence="1">Terpenoid synthase</fullName>
    </submittedName>
</protein>
<sequence>MHPSEFPQQPSNPNQLKADIRKVIERFLAGCEVSLMVPLYDKEVHDACVAEAHRRGCFSKGDLTDTTLDRYIPMGVIMASATLSTIPRLETKAFMALFTALAVHVDDISSHNVEPLRRFTQNFLLRQPQGHPFLDAFAGMISDFPNHFDPLVSQIMLTSSLDFVTGQLMEHNLKGTPISTHAGQYADYVRLSSGLAHCYALSPFPRDLPVQSYIQALPELLTYTNNVNDVLSFYKEEMAGEQINRVTSLSKCHKISKIEVLQRITDQTIEAYTQASKMIKEIGRPEAYQAFRALIQGHVVFYACSRYRLDEIFGFNLEGLSRPQSNEQLPLAEESG</sequence>
<dbReference type="Proteomes" id="UP000308600">
    <property type="component" value="Unassembled WGS sequence"/>
</dbReference>
<evidence type="ECO:0000313" key="1">
    <source>
        <dbReference type="EMBL" id="TFK65890.1"/>
    </source>
</evidence>
<keyword evidence="2" id="KW-1185">Reference proteome</keyword>